<evidence type="ECO:0000313" key="4">
    <source>
        <dbReference type="EMBL" id="KAG5551560.1"/>
    </source>
</evidence>
<evidence type="ECO:0000313" key="5">
    <source>
        <dbReference type="Proteomes" id="UP000823749"/>
    </source>
</evidence>
<dbReference type="InterPro" id="IPR001810">
    <property type="entry name" value="F-box_dom"/>
</dbReference>
<keyword evidence="1" id="KW-1133">Transmembrane helix</keyword>
<gene>
    <name evidence="4" type="ORF">RHGRI_009833</name>
</gene>
<keyword evidence="5" id="KW-1185">Reference proteome</keyword>
<comment type="caution">
    <text evidence="4">The sequence shown here is derived from an EMBL/GenBank/DDBJ whole genome shotgun (WGS) entry which is preliminary data.</text>
</comment>
<sequence>MATSLKARKKECIAKRNAITLYSQKKNDKFVVSQQRTPPELQRELNSEIRPWPDLPTEILASEVVSRLSSFDRIRFRAVCKNWGRLLPPPLHEDNVDKLPWLLEYHWNDDGLLLDEPMMLVCKLFDPSHHKQPYSVDQVIGQDIRSSIVPKIRASNHGWLLFSWLKNPAVESVTSYFLFSPFTKQIIALPDLEHDIRSCCPVHIAAFSSDPCSPDCVFFVVCEKYCCTITISTCRPRDMSWTTQAFEGHPYRIQGLVFAGGFLYCVFVNGALAAFSVADREWSLLSTNSNLRSLPGSCHLFVCNGQLLLANLNNPILRGDDNGQCRLFRFSRSRRDWVPETSCLGNQALFLGRTSSFCVSASGETTNKVYYHAIDGTLRFYSVEDGTNHALEGSPYAGWVAAKGWNERIWIQPPQLRTNLEFEG</sequence>
<dbReference type="SUPFAM" id="SSF81383">
    <property type="entry name" value="F-box domain"/>
    <property type="match status" value="1"/>
</dbReference>
<dbReference type="EMBL" id="JACTNZ010000004">
    <property type="protein sequence ID" value="KAG5551560.1"/>
    <property type="molecule type" value="Genomic_DNA"/>
</dbReference>
<dbReference type="PANTHER" id="PTHR33110:SF71">
    <property type="entry name" value="F-BOX_KELCH-REPEAT PROTEIN"/>
    <property type="match status" value="1"/>
</dbReference>
<protein>
    <recommendedName>
        <fullName evidence="6">F-box domain-containing protein</fullName>
    </recommendedName>
</protein>
<evidence type="ECO:0000256" key="1">
    <source>
        <dbReference type="SAM" id="Phobius"/>
    </source>
</evidence>
<dbReference type="AlphaFoldDB" id="A0AAV6KG97"/>
<name>A0AAV6KG97_9ERIC</name>
<keyword evidence="1" id="KW-0812">Transmembrane</keyword>
<dbReference type="Gene3D" id="1.20.1280.50">
    <property type="match status" value="1"/>
</dbReference>
<feature type="domain" description="F-box" evidence="2">
    <location>
        <begin position="52"/>
        <end position="86"/>
    </location>
</feature>
<keyword evidence="1" id="KW-0472">Membrane</keyword>
<accession>A0AAV6KG97</accession>
<evidence type="ECO:0008006" key="6">
    <source>
        <dbReference type="Google" id="ProtNLM"/>
    </source>
</evidence>
<feature type="domain" description="KIB1-4 beta-propeller" evidence="3">
    <location>
        <begin position="151"/>
        <end position="375"/>
    </location>
</feature>
<organism evidence="4 5">
    <name type="scientific">Rhododendron griersonianum</name>
    <dbReference type="NCBI Taxonomy" id="479676"/>
    <lineage>
        <taxon>Eukaryota</taxon>
        <taxon>Viridiplantae</taxon>
        <taxon>Streptophyta</taxon>
        <taxon>Embryophyta</taxon>
        <taxon>Tracheophyta</taxon>
        <taxon>Spermatophyta</taxon>
        <taxon>Magnoliopsida</taxon>
        <taxon>eudicotyledons</taxon>
        <taxon>Gunneridae</taxon>
        <taxon>Pentapetalae</taxon>
        <taxon>asterids</taxon>
        <taxon>Ericales</taxon>
        <taxon>Ericaceae</taxon>
        <taxon>Ericoideae</taxon>
        <taxon>Rhodoreae</taxon>
        <taxon>Rhododendron</taxon>
    </lineage>
</organism>
<evidence type="ECO:0000259" key="2">
    <source>
        <dbReference type="Pfam" id="PF00646"/>
    </source>
</evidence>
<dbReference type="PANTHER" id="PTHR33110">
    <property type="entry name" value="F-BOX/KELCH-REPEAT PROTEIN-RELATED"/>
    <property type="match status" value="1"/>
</dbReference>
<dbReference type="Pfam" id="PF00646">
    <property type="entry name" value="F-box"/>
    <property type="match status" value="1"/>
</dbReference>
<feature type="transmembrane region" description="Helical" evidence="1">
    <location>
        <begin position="256"/>
        <end position="278"/>
    </location>
</feature>
<dbReference type="Pfam" id="PF03478">
    <property type="entry name" value="Beta-prop_KIB1-4"/>
    <property type="match status" value="1"/>
</dbReference>
<reference evidence="4" key="1">
    <citation type="submission" date="2020-08" db="EMBL/GenBank/DDBJ databases">
        <title>Plant Genome Project.</title>
        <authorList>
            <person name="Zhang R.-G."/>
        </authorList>
    </citation>
    <scope>NUCLEOTIDE SEQUENCE</scope>
    <source>
        <strain evidence="4">WSP0</strain>
        <tissue evidence="4">Leaf</tissue>
    </source>
</reference>
<dbReference type="Proteomes" id="UP000823749">
    <property type="component" value="Chromosome 4"/>
</dbReference>
<dbReference type="SUPFAM" id="SSF69322">
    <property type="entry name" value="Tricorn protease domain 2"/>
    <property type="match status" value="1"/>
</dbReference>
<dbReference type="InterPro" id="IPR005174">
    <property type="entry name" value="KIB1-4_b-propeller"/>
</dbReference>
<dbReference type="InterPro" id="IPR036047">
    <property type="entry name" value="F-box-like_dom_sf"/>
</dbReference>
<proteinExistence type="predicted"/>
<evidence type="ECO:0000259" key="3">
    <source>
        <dbReference type="Pfam" id="PF03478"/>
    </source>
</evidence>